<feature type="transmembrane region" description="Helical" evidence="7">
    <location>
        <begin position="103"/>
        <end position="121"/>
    </location>
</feature>
<name>A4RT35_OSTLU</name>
<evidence type="ECO:0000256" key="2">
    <source>
        <dbReference type="ARBA" id="ARBA00005985"/>
    </source>
</evidence>
<feature type="transmembrane region" description="Helical" evidence="7">
    <location>
        <begin position="335"/>
        <end position="353"/>
    </location>
</feature>
<feature type="transmembrane region" description="Helical" evidence="7">
    <location>
        <begin position="165"/>
        <end position="191"/>
    </location>
</feature>
<evidence type="ECO:0000256" key="7">
    <source>
        <dbReference type="SAM" id="Phobius"/>
    </source>
</evidence>
<dbReference type="AlphaFoldDB" id="A4RT35"/>
<evidence type="ECO:0000313" key="8">
    <source>
        <dbReference type="EMBL" id="ABO94433.1"/>
    </source>
</evidence>
<dbReference type="OrthoDB" id="1502398at2759"/>
<dbReference type="OMA" id="LAWINCC"/>
<comment type="subcellular location">
    <subcellularLocation>
        <location evidence="1">Membrane</location>
        <topology evidence="1">Multi-pass membrane protein</topology>
    </subcellularLocation>
</comment>
<dbReference type="Pfam" id="PF01040">
    <property type="entry name" value="UbiA"/>
    <property type="match status" value="1"/>
</dbReference>
<feature type="transmembrane region" description="Helical" evidence="7">
    <location>
        <begin position="265"/>
        <end position="282"/>
    </location>
</feature>
<dbReference type="Gene3D" id="1.10.357.140">
    <property type="entry name" value="UbiA prenyltransferase"/>
    <property type="match status" value="1"/>
</dbReference>
<protein>
    <submittedName>
        <fullName evidence="8">Homogentisate phytylprenyltransferase/homogentisic acid geranylgeranyl transferase</fullName>
    </submittedName>
</protein>
<reference evidence="8 9" key="1">
    <citation type="journal article" date="2007" name="Proc. Natl. Acad. Sci. U.S.A.">
        <title>The tiny eukaryote Ostreococcus provides genomic insights into the paradox of plankton speciation.</title>
        <authorList>
            <person name="Palenik B."/>
            <person name="Grimwood J."/>
            <person name="Aerts A."/>
            <person name="Rouze P."/>
            <person name="Salamov A."/>
            <person name="Putnam N."/>
            <person name="Dupont C."/>
            <person name="Jorgensen R."/>
            <person name="Derelle E."/>
            <person name="Rombauts S."/>
            <person name="Zhou K."/>
            <person name="Otillar R."/>
            <person name="Merchant S.S."/>
            <person name="Podell S."/>
            <person name="Gaasterland T."/>
            <person name="Napoli C."/>
            <person name="Gendler K."/>
            <person name="Manuell A."/>
            <person name="Tai V."/>
            <person name="Vallon O."/>
            <person name="Piganeau G."/>
            <person name="Jancek S."/>
            <person name="Heijde M."/>
            <person name="Jabbari K."/>
            <person name="Bowler C."/>
            <person name="Lohr M."/>
            <person name="Robbens S."/>
            <person name="Werner G."/>
            <person name="Dubchak I."/>
            <person name="Pazour G.J."/>
            <person name="Ren Q."/>
            <person name="Paulsen I."/>
            <person name="Delwiche C."/>
            <person name="Schmutz J."/>
            <person name="Rokhsar D."/>
            <person name="Van de Peer Y."/>
            <person name="Moreau H."/>
            <person name="Grigoriev I.V."/>
        </authorList>
    </citation>
    <scope>NUCLEOTIDE SEQUENCE [LARGE SCALE GENOMIC DNA]</scope>
    <source>
        <strain evidence="8 9">CCE9901</strain>
    </source>
</reference>
<keyword evidence="6 7" id="KW-0472">Membrane</keyword>
<dbReference type="GeneID" id="5000383"/>
<dbReference type="PANTHER" id="PTHR43009:SF7">
    <property type="entry name" value="HOMOGENTISATE GERANYLGERANYLTRANSFERASE, CHLOROPLASTIC"/>
    <property type="match status" value="1"/>
</dbReference>
<evidence type="ECO:0000313" key="9">
    <source>
        <dbReference type="Proteomes" id="UP000001568"/>
    </source>
</evidence>
<dbReference type="STRING" id="436017.A4RT35"/>
<evidence type="ECO:0000256" key="5">
    <source>
        <dbReference type="ARBA" id="ARBA00022989"/>
    </source>
</evidence>
<keyword evidence="3 8" id="KW-0808">Transferase</keyword>
<feature type="transmembrane region" description="Helical" evidence="7">
    <location>
        <begin position="303"/>
        <end position="329"/>
    </location>
</feature>
<keyword evidence="4 7" id="KW-0812">Transmembrane</keyword>
<evidence type="ECO:0000256" key="3">
    <source>
        <dbReference type="ARBA" id="ARBA00022679"/>
    </source>
</evidence>
<dbReference type="KEGG" id="olu:OSTLU_119481"/>
<sequence length="387" mass="43286">MTPTFASLALRGCFLWAKMQVNDRVTYSRQCSTVLCTNRKAQRTNVLPGGSGRLSQVLRASRFVESTAAHRNSGFSQHSGFIDDFRKIPNLSRSLFGFMRPHTIYGTLISIVSISLMAASVDSSPYNTLLWKLWQVIFCALAMNVTIVGLNQIYDKKMDKINKPYLPLVSGGFTTDTALTTIAVCCSSSVICGTLTQSFHLLTTLVLSLLLGVIYSTDFKLLRWKRIPALAIVCILSVRAILVQWGFFGHFMSSYIPYWAMPENLAFSILFMSVYSVVIALLKDTPDLVGDSQSGMRTLAVRLGVKPVLRLCCLLLFLAYSSGILVGLSRSDSCIQMIVLTLGHSLSLILIFIKYSKTEHASSSSLYSFYMFIWKMFYCEYFMLPFL</sequence>
<keyword evidence="9" id="KW-1185">Reference proteome</keyword>
<proteinExistence type="inferred from homology"/>
<dbReference type="GO" id="GO:0016020">
    <property type="term" value="C:membrane"/>
    <property type="evidence" value="ECO:0007669"/>
    <property type="project" value="UniProtKB-SubCell"/>
</dbReference>
<dbReference type="GO" id="GO:0004659">
    <property type="term" value="F:prenyltransferase activity"/>
    <property type="evidence" value="ECO:0007669"/>
    <property type="project" value="InterPro"/>
</dbReference>
<feature type="transmembrane region" description="Helical" evidence="7">
    <location>
        <begin position="365"/>
        <end position="384"/>
    </location>
</feature>
<dbReference type="RefSeq" id="XP_001416140.1">
    <property type="nucleotide sequence ID" value="XM_001416103.1"/>
</dbReference>
<comment type="similarity">
    <text evidence="2">Belongs to the UbiA prenyltransferase family.</text>
</comment>
<feature type="transmembrane region" description="Helical" evidence="7">
    <location>
        <begin position="197"/>
        <end position="215"/>
    </location>
</feature>
<feature type="transmembrane region" description="Helical" evidence="7">
    <location>
        <begin position="227"/>
        <end position="245"/>
    </location>
</feature>
<dbReference type="PANTHER" id="PTHR43009">
    <property type="entry name" value="HOMOGENTISATE SOLANESYLTRANSFERASE, CHLOROPLASTIC"/>
    <property type="match status" value="1"/>
</dbReference>
<dbReference type="eggNOG" id="ENOG502R0I3">
    <property type="taxonomic scope" value="Eukaryota"/>
</dbReference>
<evidence type="ECO:0000256" key="6">
    <source>
        <dbReference type="ARBA" id="ARBA00023136"/>
    </source>
</evidence>
<organism evidence="8 9">
    <name type="scientific">Ostreococcus lucimarinus (strain CCE9901)</name>
    <dbReference type="NCBI Taxonomy" id="436017"/>
    <lineage>
        <taxon>Eukaryota</taxon>
        <taxon>Viridiplantae</taxon>
        <taxon>Chlorophyta</taxon>
        <taxon>Mamiellophyceae</taxon>
        <taxon>Mamiellales</taxon>
        <taxon>Bathycoccaceae</taxon>
        <taxon>Ostreococcus</taxon>
    </lineage>
</organism>
<keyword evidence="5 7" id="KW-1133">Transmembrane helix</keyword>
<gene>
    <name evidence="8" type="primary">Hpt1</name>
    <name evidence="8" type="ORF">OSTLU_119481</name>
</gene>
<dbReference type="CDD" id="cd13960">
    <property type="entry name" value="PT_UbiA_HPT1"/>
    <property type="match status" value="1"/>
</dbReference>
<evidence type="ECO:0000256" key="4">
    <source>
        <dbReference type="ARBA" id="ARBA00022692"/>
    </source>
</evidence>
<dbReference type="Gramene" id="ABO94433">
    <property type="protein sequence ID" value="ABO94433"/>
    <property type="gene ID" value="OSTLU_119481"/>
</dbReference>
<feature type="transmembrane region" description="Helical" evidence="7">
    <location>
        <begin position="133"/>
        <end position="153"/>
    </location>
</feature>
<dbReference type="InterPro" id="IPR044502">
    <property type="entry name" value="AtHST-like"/>
</dbReference>
<dbReference type="InterPro" id="IPR044878">
    <property type="entry name" value="UbiA_sf"/>
</dbReference>
<dbReference type="InterPro" id="IPR000537">
    <property type="entry name" value="UbiA_prenyltransferase"/>
</dbReference>
<dbReference type="HOGENOM" id="CLU_048963_0_1_1"/>
<evidence type="ECO:0000256" key="1">
    <source>
        <dbReference type="ARBA" id="ARBA00004141"/>
    </source>
</evidence>
<dbReference type="EMBL" id="CP000582">
    <property type="protein sequence ID" value="ABO94433.1"/>
    <property type="molecule type" value="Genomic_DNA"/>
</dbReference>
<accession>A4RT35</accession>
<dbReference type="Proteomes" id="UP000001568">
    <property type="component" value="Chromosome 2"/>
</dbReference>